<accession>A0AC61L0R9</accession>
<sequence>MNCLSPKIFVENAGPDEVKLNDEIKWSENGMKTLEISVQPLTPILTGGANRTTDRLHETGIIGSLRWWYEAIVRGIGGSACDPTKTKCRYDEVLCDVCQVFGATGWKRRFDMRIVRDETGPAWTGTDLRIIPPGRSHGWFLPAGRVGKFTLKIRGDSEIVGILASLLLFLEKRGAMGAKPQLGYGFFKIVNRSEVSKCAKKWEIMGSNNERPDVPDLRHWFFFKFRFKPSHPDWWMRIGGLQRLLGNRKDASVVSHLAELGMVPVSPVLKNRWRFVEWDAPFPAKRWLFGSSTGEDRLRSRVSVSWAYREGGVWVVRGWASIPEEERTKSGVFQHRQDIDLLEKTPKTICPHHQPPFQHRQDIDLLEKMLNDETIWKKALNLDYTTPTDLNVDRLTDKDIIRFMEG</sequence>
<organism evidence="1 2">
    <name type="scientific">Candidatus Methanogaster sp</name>
    <dbReference type="NCBI Taxonomy" id="3386292"/>
    <lineage>
        <taxon>Archaea</taxon>
        <taxon>Methanobacteriati</taxon>
        <taxon>Methanobacteriota</taxon>
        <taxon>Stenosarchaea group</taxon>
        <taxon>Methanomicrobia</taxon>
        <taxon>Methanosarcinales</taxon>
        <taxon>ANME-2 cluster</taxon>
        <taxon>Candidatus Methanogasteraceae</taxon>
        <taxon>Candidatus Methanogaster</taxon>
    </lineage>
</organism>
<dbReference type="Proteomes" id="UP000248329">
    <property type="component" value="Unassembled WGS sequence"/>
</dbReference>
<evidence type="ECO:0000313" key="2">
    <source>
        <dbReference type="Proteomes" id="UP000248329"/>
    </source>
</evidence>
<reference evidence="1" key="1">
    <citation type="submission" date="2018-01" db="EMBL/GenBank/DDBJ databases">
        <authorList>
            <person name="Krukenberg V."/>
        </authorList>
    </citation>
    <scope>NUCLEOTIDE SEQUENCE</scope>
    <source>
        <strain evidence="1">E20ANME2</strain>
    </source>
</reference>
<protein>
    <submittedName>
        <fullName evidence="1">Type III-B CRISPR module RAMP protein Cmr1</fullName>
    </submittedName>
</protein>
<proteinExistence type="predicted"/>
<evidence type="ECO:0000313" key="1">
    <source>
        <dbReference type="EMBL" id="PXF59068.1"/>
    </source>
</evidence>
<dbReference type="EMBL" id="PQXF01000028">
    <property type="protein sequence ID" value="PXF59068.1"/>
    <property type="molecule type" value="Genomic_DNA"/>
</dbReference>
<name>A0AC61L0R9_9EURY</name>
<gene>
    <name evidence="1" type="primary">cmr1</name>
    <name evidence="1" type="ORF">C4B59_12015</name>
</gene>
<comment type="caution">
    <text evidence="1">The sequence shown here is derived from an EMBL/GenBank/DDBJ whole genome shotgun (WGS) entry which is preliminary data.</text>
</comment>